<dbReference type="InterPro" id="IPR011009">
    <property type="entry name" value="Kinase-like_dom_sf"/>
</dbReference>
<dbReference type="GO" id="GO:0004713">
    <property type="term" value="F:protein tyrosine kinase activity"/>
    <property type="evidence" value="ECO:0000318"/>
    <property type="project" value="GO_Central"/>
</dbReference>
<keyword evidence="2" id="KW-1185">Reference proteome</keyword>
<dbReference type="Gene3D" id="1.10.510.10">
    <property type="entry name" value="Transferase(Phosphotransferase) domain 1"/>
    <property type="match status" value="1"/>
</dbReference>
<accession>A0A8R1YB76</accession>
<dbReference type="Proteomes" id="UP000005239">
    <property type="component" value="Unassembled WGS sequence"/>
</dbReference>
<reference evidence="2" key="1">
    <citation type="journal article" date="2008" name="Nat. Genet.">
        <title>The Pristionchus pacificus genome provides a unique perspective on nematode lifestyle and parasitism.</title>
        <authorList>
            <person name="Dieterich C."/>
            <person name="Clifton S.W."/>
            <person name="Schuster L.N."/>
            <person name="Chinwalla A."/>
            <person name="Delehaunty K."/>
            <person name="Dinkelacker I."/>
            <person name="Fulton L."/>
            <person name="Fulton R."/>
            <person name="Godfrey J."/>
            <person name="Minx P."/>
            <person name="Mitreva M."/>
            <person name="Roeseler W."/>
            <person name="Tian H."/>
            <person name="Witte H."/>
            <person name="Yang S.P."/>
            <person name="Wilson R.K."/>
            <person name="Sommer R.J."/>
        </authorList>
    </citation>
    <scope>NUCLEOTIDE SEQUENCE [LARGE SCALE GENOMIC DNA]</scope>
    <source>
        <strain evidence="2">PS312</strain>
    </source>
</reference>
<dbReference type="InterPro" id="IPR036860">
    <property type="entry name" value="SH2_dom_sf"/>
</dbReference>
<dbReference type="SUPFAM" id="SSF56112">
    <property type="entry name" value="Protein kinase-like (PK-like)"/>
    <property type="match status" value="1"/>
</dbReference>
<dbReference type="EnsemblMetazoa" id="PPA07916.1">
    <property type="protein sequence ID" value="PPA07916.1"/>
    <property type="gene ID" value="WBGene00097470"/>
</dbReference>
<dbReference type="AlphaFoldDB" id="A0A454XW75"/>
<proteinExistence type="predicted"/>
<dbReference type="Gene3D" id="3.30.505.10">
    <property type="entry name" value="SH2 domain"/>
    <property type="match status" value="1"/>
</dbReference>
<dbReference type="SUPFAM" id="SSF55550">
    <property type="entry name" value="SH2 domain"/>
    <property type="match status" value="1"/>
</dbReference>
<evidence type="ECO:0000313" key="2">
    <source>
        <dbReference type="Proteomes" id="UP000005239"/>
    </source>
</evidence>
<name>A0A454XW75_PRIPA</name>
<protein>
    <submittedName>
        <fullName evidence="1">Uncharacterized protein</fullName>
    </submittedName>
</protein>
<dbReference type="GO" id="GO:0005886">
    <property type="term" value="C:plasma membrane"/>
    <property type="evidence" value="ECO:0000318"/>
    <property type="project" value="GO_Central"/>
</dbReference>
<sequence length="420" mass="46539">MPLPSLRSFPPPVTSTALLHLLAHPAVHPEKSDADTELLLSQPGYFLIRTLPSSASLVLSMRVEKSVANFDVTIEQEPAPFTLVLSALRFATVEKLIERAMTEGFTYRGEQLIMERCLQREYGREVPFGHWEGTRLIPRACKSRFSEDSRLPCALLAPSSKVSCALSDEELEELVKMKHDGILHLDDYTRLSKDALLLKFAPFEISLGAYMRAHPDTSILQRLAWLTKTISALTFLMNHNPACSVLLTGETLVLQDADSLQLKLVHLGTQLDPSDHWRWMAPETHSSPSSPASVVWQFAVLLWQTFTGFSPLPFGSYLTAESFLSAGASLPQPSSACPFLVLPHSLTPEQAATPTMKRYQPSYGTMARFPAAPACIVTLFSSCLKFAPAESRATWSTISGVFQAEYRIARCAKILDKFIP</sequence>
<evidence type="ECO:0000313" key="1">
    <source>
        <dbReference type="EnsemblMetazoa" id="PPA07916.1"/>
    </source>
</evidence>
<organism evidence="1 2">
    <name type="scientific">Pristionchus pacificus</name>
    <name type="common">Parasitic nematode worm</name>
    <dbReference type="NCBI Taxonomy" id="54126"/>
    <lineage>
        <taxon>Eukaryota</taxon>
        <taxon>Metazoa</taxon>
        <taxon>Ecdysozoa</taxon>
        <taxon>Nematoda</taxon>
        <taxon>Chromadorea</taxon>
        <taxon>Rhabditida</taxon>
        <taxon>Rhabditina</taxon>
        <taxon>Diplogasteromorpha</taxon>
        <taxon>Diplogasteroidea</taxon>
        <taxon>Neodiplogasteridae</taxon>
        <taxon>Pristionchus</taxon>
    </lineage>
</organism>
<gene>
    <name evidence="1" type="primary">WBGene00097470</name>
</gene>
<accession>A0A454XW75</accession>
<reference evidence="1" key="2">
    <citation type="submission" date="2022-06" db="UniProtKB">
        <authorList>
            <consortium name="EnsemblMetazoa"/>
        </authorList>
    </citation>
    <scope>IDENTIFICATION</scope>
    <source>
        <strain evidence="1">PS312</strain>
    </source>
</reference>